<dbReference type="InterPro" id="IPR003593">
    <property type="entry name" value="AAA+_ATPase"/>
</dbReference>
<dbReference type="SMART" id="SM00382">
    <property type="entry name" value="AAA"/>
    <property type="match status" value="1"/>
</dbReference>
<organism evidence="4 5">
    <name type="scientific">Microlunatus ginsengisoli</name>
    <dbReference type="NCBI Taxonomy" id="363863"/>
    <lineage>
        <taxon>Bacteria</taxon>
        <taxon>Bacillati</taxon>
        <taxon>Actinomycetota</taxon>
        <taxon>Actinomycetes</taxon>
        <taxon>Propionibacteriales</taxon>
        <taxon>Propionibacteriaceae</taxon>
        <taxon>Microlunatus</taxon>
    </lineage>
</organism>
<feature type="region of interest" description="Disordered" evidence="2">
    <location>
        <begin position="171"/>
        <end position="195"/>
    </location>
</feature>
<evidence type="ECO:0000256" key="1">
    <source>
        <dbReference type="ARBA" id="ARBA00006354"/>
    </source>
</evidence>
<evidence type="ECO:0000259" key="3">
    <source>
        <dbReference type="SMART" id="SM00382"/>
    </source>
</evidence>
<feature type="compositionally biased region" description="Acidic residues" evidence="2">
    <location>
        <begin position="174"/>
        <end position="185"/>
    </location>
</feature>
<dbReference type="SUPFAM" id="SSF54211">
    <property type="entry name" value="Ribosomal protein S5 domain 2-like"/>
    <property type="match status" value="1"/>
</dbReference>
<sequence length="518" mass="54712">MAMATARSVALVGLDGRIVAVEAAIAGGLPRTVLVGLPDAALYEARDRCKAAAANSGLGWPSSLLTINLSPATLPKAGSHYDLAIAAAVLAADDAFDPRELAGTVLLGELGLDGRVRPVRGILPATLTAAQHDVRRVIVPRGQAAEARLVAGIEVFGVASLRQLVALFRHEQVPDEEDPDDDPDADPGAGEARTQPDLVDVAGQAEAKWALEVAAAGRHHVLLHGPPGVGKTMLAERLPGLLPDLDLADALEVSAIHSLAGVELGDGLITRPPYADPHHSASMPAVIGGGPRMARPGAISRAHRGVLFMDEAPEFSSQVLEALRTPLESGVVFLHRSQSQTRYPARFQLVMAANPCPCGKAATPGADCRCPPMAIRRYAQRLSDPIRDRIDISQAFRPPRRSKVRAALTGGETSAQVAERVLEARARQARRLAGTEWRCNGEVSGPHLRRRLPLPDGLEAVDEALDRGLISPRGVDKVLRVAWTVADLAGAGRPLADHVAVALAMRRGDPSPGWVVTR</sequence>
<dbReference type="Pfam" id="PF13335">
    <property type="entry name" value="Mg_chelatase_C"/>
    <property type="match status" value="1"/>
</dbReference>
<accession>A0ABP7AFK6</accession>
<dbReference type="InterPro" id="IPR020568">
    <property type="entry name" value="Ribosomal_Su5_D2-typ_SF"/>
</dbReference>
<name>A0ABP7AFK6_9ACTN</name>
<keyword evidence="5" id="KW-1185">Reference proteome</keyword>
<evidence type="ECO:0000313" key="5">
    <source>
        <dbReference type="Proteomes" id="UP001501490"/>
    </source>
</evidence>
<dbReference type="InterPro" id="IPR000523">
    <property type="entry name" value="Mg_chelatse_chII-like_cat_dom"/>
</dbReference>
<dbReference type="InterPro" id="IPR014721">
    <property type="entry name" value="Ribsml_uS5_D2-typ_fold_subgr"/>
</dbReference>
<dbReference type="SUPFAM" id="SSF52540">
    <property type="entry name" value="P-loop containing nucleoside triphosphate hydrolases"/>
    <property type="match status" value="1"/>
</dbReference>
<dbReference type="CDD" id="cd00009">
    <property type="entry name" value="AAA"/>
    <property type="match status" value="1"/>
</dbReference>
<gene>
    <name evidence="4" type="ORF">GCM10022236_37160</name>
</gene>
<comment type="caution">
    <text evidence="4">The sequence shown here is derived from an EMBL/GenBank/DDBJ whole genome shotgun (WGS) entry which is preliminary data.</text>
</comment>
<dbReference type="Pfam" id="PF13541">
    <property type="entry name" value="ChlI"/>
    <property type="match status" value="1"/>
</dbReference>
<dbReference type="RefSeq" id="WP_425562559.1">
    <property type="nucleotide sequence ID" value="NZ_BAABAB010000028.1"/>
</dbReference>
<dbReference type="EMBL" id="BAABAB010000028">
    <property type="protein sequence ID" value="GAA3631168.1"/>
    <property type="molecule type" value="Genomic_DNA"/>
</dbReference>
<evidence type="ECO:0000256" key="2">
    <source>
        <dbReference type="SAM" id="MobiDB-lite"/>
    </source>
</evidence>
<dbReference type="PANTHER" id="PTHR32039:SF7">
    <property type="entry name" value="COMPETENCE PROTEIN COMM"/>
    <property type="match status" value="1"/>
</dbReference>
<evidence type="ECO:0000313" key="4">
    <source>
        <dbReference type="EMBL" id="GAA3631168.1"/>
    </source>
</evidence>
<dbReference type="NCBIfam" id="TIGR00368">
    <property type="entry name" value="YifB family Mg chelatase-like AAA ATPase"/>
    <property type="match status" value="1"/>
</dbReference>
<dbReference type="PANTHER" id="PTHR32039">
    <property type="entry name" value="MAGNESIUM-CHELATASE SUBUNIT CHLI"/>
    <property type="match status" value="1"/>
</dbReference>
<dbReference type="Gene3D" id="3.30.230.10">
    <property type="match status" value="1"/>
</dbReference>
<protein>
    <submittedName>
        <fullName evidence="4">YifB family Mg chelatase-like AAA ATPase</fullName>
    </submittedName>
</protein>
<proteinExistence type="inferred from homology"/>
<reference evidence="5" key="1">
    <citation type="journal article" date="2019" name="Int. J. Syst. Evol. Microbiol.">
        <title>The Global Catalogue of Microorganisms (GCM) 10K type strain sequencing project: providing services to taxonomists for standard genome sequencing and annotation.</title>
        <authorList>
            <consortium name="The Broad Institute Genomics Platform"/>
            <consortium name="The Broad Institute Genome Sequencing Center for Infectious Disease"/>
            <person name="Wu L."/>
            <person name="Ma J."/>
        </authorList>
    </citation>
    <scope>NUCLEOTIDE SEQUENCE [LARGE SCALE GENOMIC DNA]</scope>
    <source>
        <strain evidence="5">JCM 16929</strain>
    </source>
</reference>
<dbReference type="InterPro" id="IPR004482">
    <property type="entry name" value="Mg_chelat-rel"/>
</dbReference>
<feature type="domain" description="AAA+ ATPase" evidence="3">
    <location>
        <begin position="217"/>
        <end position="400"/>
    </location>
</feature>
<dbReference type="InterPro" id="IPR027417">
    <property type="entry name" value="P-loop_NTPase"/>
</dbReference>
<dbReference type="InterPro" id="IPR045006">
    <property type="entry name" value="CHLI-like"/>
</dbReference>
<dbReference type="Pfam" id="PF01078">
    <property type="entry name" value="Mg_chelatase"/>
    <property type="match status" value="1"/>
</dbReference>
<dbReference type="Proteomes" id="UP001501490">
    <property type="component" value="Unassembled WGS sequence"/>
</dbReference>
<dbReference type="InterPro" id="IPR025158">
    <property type="entry name" value="Mg_chelat-rel_C"/>
</dbReference>
<dbReference type="Gene3D" id="3.40.50.300">
    <property type="entry name" value="P-loop containing nucleotide triphosphate hydrolases"/>
    <property type="match status" value="1"/>
</dbReference>
<comment type="similarity">
    <text evidence="1">Belongs to the Mg-chelatase subunits D/I family. ComM subfamily.</text>
</comment>